<feature type="compositionally biased region" description="Low complexity" evidence="1">
    <location>
        <begin position="69"/>
        <end position="88"/>
    </location>
</feature>
<dbReference type="Proteomes" id="UP000242875">
    <property type="component" value="Unassembled WGS sequence"/>
</dbReference>
<sequence length="125" mass="14031">MTLSLDNARLADTGPLDRSQTSPSRKLKFRFGKASSTPYTPYEDDDEATLYDADYTPMRLSPAAIYHPSSTPSVTSSASYSQSNGSSSEEGDLGIRRFSNRVWRKIVLWWCAGYDPEMVVYMAPW</sequence>
<comment type="caution">
    <text evidence="2">The sequence shown here is derived from an EMBL/GenBank/DDBJ whole genome shotgun (WGS) entry which is preliminary data.</text>
</comment>
<proteinExistence type="predicted"/>
<protein>
    <submittedName>
        <fullName evidence="2">Uncharacterized protein</fullName>
    </submittedName>
</protein>
<feature type="region of interest" description="Disordered" evidence="1">
    <location>
        <begin position="1"/>
        <end position="27"/>
    </location>
</feature>
<dbReference type="AlphaFoldDB" id="A0A261XY13"/>
<evidence type="ECO:0000256" key="1">
    <source>
        <dbReference type="SAM" id="MobiDB-lite"/>
    </source>
</evidence>
<organism evidence="2 3">
    <name type="scientific">Bifiguratus adelaidae</name>
    <dbReference type="NCBI Taxonomy" id="1938954"/>
    <lineage>
        <taxon>Eukaryota</taxon>
        <taxon>Fungi</taxon>
        <taxon>Fungi incertae sedis</taxon>
        <taxon>Mucoromycota</taxon>
        <taxon>Mucoromycotina</taxon>
        <taxon>Endogonomycetes</taxon>
        <taxon>Endogonales</taxon>
        <taxon>Endogonales incertae sedis</taxon>
        <taxon>Bifiguratus</taxon>
    </lineage>
</organism>
<feature type="region of interest" description="Disordered" evidence="1">
    <location>
        <begin position="64"/>
        <end position="92"/>
    </location>
</feature>
<gene>
    <name evidence="2" type="ORF">BZG36_04529</name>
</gene>
<accession>A0A261XY13</accession>
<reference evidence="2 3" key="1">
    <citation type="journal article" date="2017" name="Mycologia">
        <title>Bifiguratus adelaidae, gen. et sp. nov., a new member of Mucoromycotina in endophytic and soil-dwelling habitats.</title>
        <authorList>
            <person name="Torres-Cruz T.J."/>
            <person name="Billingsley Tobias T.L."/>
            <person name="Almatruk M."/>
            <person name="Hesse C."/>
            <person name="Kuske C.R."/>
            <person name="Desiro A."/>
            <person name="Benucci G.M."/>
            <person name="Bonito G."/>
            <person name="Stajich J.E."/>
            <person name="Dunlap C."/>
            <person name="Arnold A.E."/>
            <person name="Porras-Alfaro A."/>
        </authorList>
    </citation>
    <scope>NUCLEOTIDE SEQUENCE [LARGE SCALE GENOMIC DNA]</scope>
    <source>
        <strain evidence="2 3">AZ0501</strain>
    </source>
</reference>
<keyword evidence="3" id="KW-1185">Reference proteome</keyword>
<name>A0A261XY13_9FUNG</name>
<dbReference type="EMBL" id="MVBO01000097">
    <property type="protein sequence ID" value="OZJ03221.1"/>
    <property type="molecule type" value="Genomic_DNA"/>
</dbReference>
<evidence type="ECO:0000313" key="3">
    <source>
        <dbReference type="Proteomes" id="UP000242875"/>
    </source>
</evidence>
<evidence type="ECO:0000313" key="2">
    <source>
        <dbReference type="EMBL" id="OZJ03221.1"/>
    </source>
</evidence>